<proteinExistence type="predicted"/>
<dbReference type="EMBL" id="JARPOI010000015">
    <property type="protein sequence ID" value="KAJ9152384.1"/>
    <property type="molecule type" value="Genomic_DNA"/>
</dbReference>
<keyword evidence="2" id="KW-1185">Reference proteome</keyword>
<accession>A0ABQ9KWJ7</accession>
<dbReference type="Proteomes" id="UP001174677">
    <property type="component" value="Chromosome 15"/>
</dbReference>
<evidence type="ECO:0000313" key="2">
    <source>
        <dbReference type="Proteomes" id="UP001174677"/>
    </source>
</evidence>
<reference evidence="1 2" key="1">
    <citation type="journal article" date="2023" name="Plant Biotechnol. J.">
        <title>Chromosome-level wild Hevea brasiliensis genome provides new tools for genomic-assisted breeding and valuable loci to elevate rubber yield.</title>
        <authorList>
            <person name="Cheng H."/>
            <person name="Song X."/>
            <person name="Hu Y."/>
            <person name="Wu T."/>
            <person name="Yang Q."/>
            <person name="An Z."/>
            <person name="Feng S."/>
            <person name="Deng Z."/>
            <person name="Wu W."/>
            <person name="Zeng X."/>
            <person name="Tu M."/>
            <person name="Wang X."/>
            <person name="Huang H."/>
        </authorList>
    </citation>
    <scope>NUCLEOTIDE SEQUENCE [LARGE SCALE GENOMIC DNA]</scope>
    <source>
        <strain evidence="1">MT/VB/25A 57/8</strain>
    </source>
</reference>
<name>A0ABQ9KWJ7_HEVBR</name>
<protein>
    <submittedName>
        <fullName evidence="1">Uncharacterized protein</fullName>
    </submittedName>
</protein>
<gene>
    <name evidence="1" type="ORF">P3X46_025954</name>
</gene>
<evidence type="ECO:0000313" key="1">
    <source>
        <dbReference type="EMBL" id="KAJ9152384.1"/>
    </source>
</evidence>
<sequence>MSEIVWNTFTRNINQKVGETSTIRNEDGFEVQERDVGLNRATEENKVQECNDDNNILTLLQNIPKEQVLNTWIDTIGGGKKGRVYGLSLKTSVLGKLTHVSSVHSNAPTSPTVPPQQVIETHDFEQAVNHVVDQRVDNWVD</sequence>
<organism evidence="1 2">
    <name type="scientific">Hevea brasiliensis</name>
    <name type="common">Para rubber tree</name>
    <name type="synonym">Siphonia brasiliensis</name>
    <dbReference type="NCBI Taxonomy" id="3981"/>
    <lineage>
        <taxon>Eukaryota</taxon>
        <taxon>Viridiplantae</taxon>
        <taxon>Streptophyta</taxon>
        <taxon>Embryophyta</taxon>
        <taxon>Tracheophyta</taxon>
        <taxon>Spermatophyta</taxon>
        <taxon>Magnoliopsida</taxon>
        <taxon>eudicotyledons</taxon>
        <taxon>Gunneridae</taxon>
        <taxon>Pentapetalae</taxon>
        <taxon>rosids</taxon>
        <taxon>fabids</taxon>
        <taxon>Malpighiales</taxon>
        <taxon>Euphorbiaceae</taxon>
        <taxon>Crotonoideae</taxon>
        <taxon>Micrandreae</taxon>
        <taxon>Hevea</taxon>
    </lineage>
</organism>
<comment type="caution">
    <text evidence="1">The sequence shown here is derived from an EMBL/GenBank/DDBJ whole genome shotgun (WGS) entry which is preliminary data.</text>
</comment>